<evidence type="ECO:0000259" key="3">
    <source>
        <dbReference type="PROSITE" id="PS51025"/>
    </source>
</evidence>
<dbReference type="Gene3D" id="1.20.1390.10">
    <property type="entry name" value="PWI domain"/>
    <property type="match status" value="1"/>
</dbReference>
<keyword evidence="5" id="KW-1185">Reference proteome</keyword>
<protein>
    <recommendedName>
        <fullName evidence="3">PWI domain-containing protein</fullName>
    </recommendedName>
</protein>
<dbReference type="PANTHER" id="PTHR18806:SF4">
    <property type="entry name" value="RNA-BINDING PROTEIN 25"/>
    <property type="match status" value="1"/>
</dbReference>
<feature type="non-terminal residue" evidence="4">
    <location>
        <position position="419"/>
    </location>
</feature>
<feature type="compositionally biased region" description="Basic and acidic residues" evidence="2">
    <location>
        <begin position="260"/>
        <end position="298"/>
    </location>
</feature>
<feature type="region of interest" description="Disordered" evidence="2">
    <location>
        <begin position="110"/>
        <end position="203"/>
    </location>
</feature>
<dbReference type="AlphaFoldDB" id="A0AAD5SM34"/>
<feature type="coiled-coil region" evidence="1">
    <location>
        <begin position="210"/>
        <end position="244"/>
    </location>
</feature>
<sequence length="419" mass="49585">MLKSPAQITLDPTTKERIAELDAMRDEEADMQADQARREQINDVVSAIKGEKVDSFLDSIMDGSTSSTSGGLGDLLSKTQLDALDDLPADFPPEQREVVLREIQLFRDRAAMKDKERKEREEQMALDRLRREEQHREAEKEREKQRMQREGADSKRPEWRKRGSRTEDDKELEEKRREKRQQDMEAAFRERESRWEAEEAERAATRAKLMRSREEHFVRLEEKKARLEKELAEWDDDVEAEKGHDFYQNRERWYHRRRPARQDEQGRDERDRRAEEQEVEHAQRVPDADEVQRQEKEPAAPVIVGRIMTREERTAAQQELIASIPAEKEELFKWQVKWTYMDESLLNGNIKEFVTRKVQEYIGEEDSFFIGEIMELLKKHAKGEQVLNELGNALGDDAEVFTLKLWRRVVYETEARSQG</sequence>
<name>A0AAD5SM34_9FUNG</name>
<dbReference type="PROSITE" id="PS51025">
    <property type="entry name" value="PWI"/>
    <property type="match status" value="1"/>
</dbReference>
<feature type="domain" description="PWI" evidence="3">
    <location>
        <begin position="329"/>
        <end position="419"/>
    </location>
</feature>
<dbReference type="EMBL" id="JADGJD010000207">
    <property type="protein sequence ID" value="KAJ3053446.1"/>
    <property type="molecule type" value="Genomic_DNA"/>
</dbReference>
<evidence type="ECO:0000256" key="2">
    <source>
        <dbReference type="SAM" id="MobiDB-lite"/>
    </source>
</evidence>
<keyword evidence="1" id="KW-0175">Coiled coil</keyword>
<evidence type="ECO:0000256" key="1">
    <source>
        <dbReference type="SAM" id="Coils"/>
    </source>
</evidence>
<dbReference type="Pfam" id="PF01480">
    <property type="entry name" value="PWI"/>
    <property type="match status" value="1"/>
</dbReference>
<evidence type="ECO:0000313" key="4">
    <source>
        <dbReference type="EMBL" id="KAJ3053446.1"/>
    </source>
</evidence>
<proteinExistence type="predicted"/>
<comment type="caution">
    <text evidence="4">The sequence shown here is derived from an EMBL/GenBank/DDBJ whole genome shotgun (WGS) entry which is preliminary data.</text>
</comment>
<dbReference type="GO" id="GO:0003729">
    <property type="term" value="F:mRNA binding"/>
    <property type="evidence" value="ECO:0007669"/>
    <property type="project" value="TreeGrafter"/>
</dbReference>
<dbReference type="SMART" id="SM00311">
    <property type="entry name" value="PWI"/>
    <property type="match status" value="1"/>
</dbReference>
<dbReference type="GO" id="GO:0005681">
    <property type="term" value="C:spliceosomal complex"/>
    <property type="evidence" value="ECO:0007669"/>
    <property type="project" value="TreeGrafter"/>
</dbReference>
<dbReference type="InterPro" id="IPR002483">
    <property type="entry name" value="PWI_dom"/>
</dbReference>
<evidence type="ECO:0000313" key="5">
    <source>
        <dbReference type="Proteomes" id="UP001212841"/>
    </source>
</evidence>
<dbReference type="InterPro" id="IPR052768">
    <property type="entry name" value="RBM25"/>
</dbReference>
<dbReference type="PANTHER" id="PTHR18806">
    <property type="entry name" value="RBM25 PROTEIN"/>
    <property type="match status" value="1"/>
</dbReference>
<accession>A0AAD5SM34</accession>
<feature type="region of interest" description="Disordered" evidence="2">
    <location>
        <begin position="249"/>
        <end position="299"/>
    </location>
</feature>
<reference evidence="4" key="1">
    <citation type="submission" date="2020-05" db="EMBL/GenBank/DDBJ databases">
        <title>Phylogenomic resolution of chytrid fungi.</title>
        <authorList>
            <person name="Stajich J.E."/>
            <person name="Amses K."/>
            <person name="Simmons R."/>
            <person name="Seto K."/>
            <person name="Myers J."/>
            <person name="Bonds A."/>
            <person name="Quandt C.A."/>
            <person name="Barry K."/>
            <person name="Liu P."/>
            <person name="Grigoriev I."/>
            <person name="Longcore J.E."/>
            <person name="James T.Y."/>
        </authorList>
    </citation>
    <scope>NUCLEOTIDE SEQUENCE</scope>
    <source>
        <strain evidence="4">JEL0318</strain>
    </source>
</reference>
<gene>
    <name evidence="4" type="ORF">HK097_004260</name>
</gene>
<organism evidence="4 5">
    <name type="scientific">Rhizophlyctis rosea</name>
    <dbReference type="NCBI Taxonomy" id="64517"/>
    <lineage>
        <taxon>Eukaryota</taxon>
        <taxon>Fungi</taxon>
        <taxon>Fungi incertae sedis</taxon>
        <taxon>Chytridiomycota</taxon>
        <taxon>Chytridiomycota incertae sedis</taxon>
        <taxon>Chytridiomycetes</taxon>
        <taxon>Rhizophlyctidales</taxon>
        <taxon>Rhizophlyctidaceae</taxon>
        <taxon>Rhizophlyctis</taxon>
    </lineage>
</organism>
<dbReference type="Proteomes" id="UP001212841">
    <property type="component" value="Unassembled WGS sequence"/>
</dbReference>